<reference evidence="4" key="1">
    <citation type="journal article" date="2023" name="Plant J.">
        <title>Genome sequences and population genomics provide insights into the demographic history, inbreeding, and mutation load of two 'living fossil' tree species of Dipteronia.</title>
        <authorList>
            <person name="Feng Y."/>
            <person name="Comes H.P."/>
            <person name="Chen J."/>
            <person name="Zhu S."/>
            <person name="Lu R."/>
            <person name="Zhang X."/>
            <person name="Li P."/>
            <person name="Qiu J."/>
            <person name="Olsen K.M."/>
            <person name="Qiu Y."/>
        </authorList>
    </citation>
    <scope>NUCLEOTIDE SEQUENCE</scope>
    <source>
        <strain evidence="4">KIB01</strain>
    </source>
</reference>
<dbReference type="PANTHER" id="PTHR43024">
    <property type="entry name" value="UDP-N-ACETYLMURAMOYL-TRIPEPTIDE--D-ALANYL-D-ALANINE LIGASE"/>
    <property type="match status" value="1"/>
</dbReference>
<evidence type="ECO:0000256" key="2">
    <source>
        <dbReference type="ARBA" id="ARBA00022741"/>
    </source>
</evidence>
<dbReference type="SUPFAM" id="SSF53244">
    <property type="entry name" value="MurD-like peptide ligases, peptide-binding domain"/>
    <property type="match status" value="1"/>
</dbReference>
<keyword evidence="1" id="KW-0436">Ligase</keyword>
<dbReference type="InterPro" id="IPR051046">
    <property type="entry name" value="MurCDEF_CellWall_CoF430Synth"/>
</dbReference>
<evidence type="ECO:0000313" key="4">
    <source>
        <dbReference type="EMBL" id="KAK2635817.1"/>
    </source>
</evidence>
<gene>
    <name evidence="4" type="ORF">Ddye_030609</name>
</gene>
<dbReference type="GO" id="GO:0005524">
    <property type="term" value="F:ATP binding"/>
    <property type="evidence" value="ECO:0007669"/>
    <property type="project" value="UniProtKB-KW"/>
</dbReference>
<protein>
    <submittedName>
        <fullName evidence="4">Uncharacterized protein</fullName>
    </submittedName>
</protein>
<dbReference type="GO" id="GO:0016881">
    <property type="term" value="F:acid-amino acid ligase activity"/>
    <property type="evidence" value="ECO:0007669"/>
    <property type="project" value="InterPro"/>
</dbReference>
<organism evidence="4 5">
    <name type="scientific">Dipteronia dyeriana</name>
    <dbReference type="NCBI Taxonomy" id="168575"/>
    <lineage>
        <taxon>Eukaryota</taxon>
        <taxon>Viridiplantae</taxon>
        <taxon>Streptophyta</taxon>
        <taxon>Embryophyta</taxon>
        <taxon>Tracheophyta</taxon>
        <taxon>Spermatophyta</taxon>
        <taxon>Magnoliopsida</taxon>
        <taxon>eudicotyledons</taxon>
        <taxon>Gunneridae</taxon>
        <taxon>Pentapetalae</taxon>
        <taxon>rosids</taxon>
        <taxon>malvids</taxon>
        <taxon>Sapindales</taxon>
        <taxon>Sapindaceae</taxon>
        <taxon>Hippocastanoideae</taxon>
        <taxon>Acereae</taxon>
        <taxon>Dipteronia</taxon>
    </lineage>
</organism>
<dbReference type="EMBL" id="JANJYI010000009">
    <property type="protein sequence ID" value="KAK2635817.1"/>
    <property type="molecule type" value="Genomic_DNA"/>
</dbReference>
<keyword evidence="5" id="KW-1185">Reference proteome</keyword>
<dbReference type="PANTHER" id="PTHR43024:SF1">
    <property type="entry name" value="UDP-N-ACETYLMURAMOYL-TRIPEPTIDE--D-ALANYL-D-ALANINE LIGASE"/>
    <property type="match status" value="1"/>
</dbReference>
<dbReference type="Gene3D" id="3.90.190.20">
    <property type="entry name" value="Mur ligase, C-terminal domain"/>
    <property type="match status" value="1"/>
</dbReference>
<keyword evidence="2" id="KW-0547">Nucleotide-binding</keyword>
<evidence type="ECO:0000256" key="1">
    <source>
        <dbReference type="ARBA" id="ARBA00022598"/>
    </source>
</evidence>
<sequence>MLELGSSEIEFHEKILIYCCDHRIGLFGLAGKRFLTAVENMNLIKADNIIHADDAEILAWKIVKRLKFNDVVLVKGSRVMKMEKVVNAIKAMNIHVPSQ</sequence>
<dbReference type="AlphaFoldDB" id="A0AAD9THE1"/>
<proteinExistence type="predicted"/>
<accession>A0AAD9THE1</accession>
<dbReference type="InterPro" id="IPR036615">
    <property type="entry name" value="Mur_ligase_C_dom_sf"/>
</dbReference>
<evidence type="ECO:0000313" key="5">
    <source>
        <dbReference type="Proteomes" id="UP001280121"/>
    </source>
</evidence>
<name>A0AAD9THE1_9ROSI</name>
<keyword evidence="3" id="KW-0067">ATP-binding</keyword>
<dbReference type="Proteomes" id="UP001280121">
    <property type="component" value="Unassembled WGS sequence"/>
</dbReference>
<evidence type="ECO:0000256" key="3">
    <source>
        <dbReference type="ARBA" id="ARBA00022840"/>
    </source>
</evidence>
<comment type="caution">
    <text evidence="4">The sequence shown here is derived from an EMBL/GenBank/DDBJ whole genome shotgun (WGS) entry which is preliminary data.</text>
</comment>